<dbReference type="Proteomes" id="UP000501740">
    <property type="component" value="Segment"/>
</dbReference>
<organism evidence="3 6">
    <name type="scientific">Largemouth bass virus</name>
    <dbReference type="NCBI Taxonomy" id="176656"/>
    <lineage>
        <taxon>Viruses</taxon>
        <taxon>Varidnaviria</taxon>
        <taxon>Bamfordvirae</taxon>
        <taxon>Nucleocytoviricota</taxon>
        <taxon>Megaviricetes</taxon>
        <taxon>Pimascovirales</taxon>
        <taxon>Pimascovirales incertae sedis</taxon>
        <taxon>Iridoviridae</taxon>
        <taxon>Alphairidovirinae</taxon>
        <taxon>Ranavirus</taxon>
        <taxon>Ranavirus micropterus1</taxon>
        <taxon>Santee-Cooper ranavirus</taxon>
    </lineage>
</organism>
<sequence length="405" mass="44584">MAVPRTTWICDMIASFPSGGVLLATDGPDLVQSVKTKILPMFKDPLVVTTAGGIRVDPDGRQQDRAAVWECSGVTLTTYQRVKESPVDPKHDLIWLDRIDMDDYDVEDILYNTRPVAGSRATWLHISDQVSMQLYMGTTDVKTMFSAVYGAIVSTGLSSRVIEYESTAEEKVVRAVGRLDAVCRGPIFACDPDSKLMPAVAFAKMAIAENGLAAAAIMAKTPEEIFTGPGLDVNSAQSFSGSCATSLNWDNTADLVSMDDQHGEPESVASELAARLAKNWHPFDMDKLELKSSLAKAIDAECAKHKRGDVVVMVQSKQEKDYLKQVLTHRRAVILRGDLDIAKTAKHILLPINFSLPDCLKTKQTTLFKDADKVLEEHCEAAAFRTGNIEAFHFHKLLDTFGYRR</sequence>
<dbReference type="Proteomes" id="UP000503328">
    <property type="component" value="Segment"/>
</dbReference>
<dbReference type="EMBL" id="MW630113">
    <property type="protein sequence ID" value="UUY86237.1"/>
    <property type="molecule type" value="Genomic_DNA"/>
</dbReference>
<gene>
    <name evidence="1" type="ORF">LMBV_047</name>
</gene>
<proteinExistence type="predicted"/>
<evidence type="ECO:0000313" key="3">
    <source>
        <dbReference type="EMBL" id="UUY86237.1"/>
    </source>
</evidence>
<evidence type="ECO:0000313" key="4">
    <source>
        <dbReference type="Proteomes" id="UP000501740"/>
    </source>
</evidence>
<evidence type="ECO:0000313" key="5">
    <source>
        <dbReference type="Proteomes" id="UP000503328"/>
    </source>
</evidence>
<protein>
    <submittedName>
        <fullName evidence="3">Uncharacterized protein</fullName>
    </submittedName>
</protein>
<reference evidence="4 5" key="1">
    <citation type="submission" date="2019-03" db="EMBL/GenBank/DDBJ databases">
        <authorList>
            <person name="Winters A.D."/>
            <person name="Faisal M."/>
        </authorList>
    </citation>
    <scope>NUCLEOTIDE SEQUENCE [LARGE SCALE GENOMIC DNA]</scope>
    <source>
        <strain evidence="1 5">Alleghany 12-343</strain>
        <strain evidence="2 4">Pine 14-204</strain>
    </source>
</reference>
<reference evidence="3" key="2">
    <citation type="submission" date="2021-02" db="EMBL/GenBank/DDBJ databases">
        <authorList>
            <person name="Chen J."/>
            <person name="Hu H."/>
            <person name="Huang J."/>
            <person name="Yan X."/>
        </authorList>
    </citation>
    <scope>NUCLEOTIDE SEQUENCE</scope>
    <source>
        <strain evidence="3">GDOU</strain>
    </source>
</reference>
<evidence type="ECO:0000313" key="6">
    <source>
        <dbReference type="Proteomes" id="UP001060024"/>
    </source>
</evidence>
<name>A0A9E7PRP3_9VIRU</name>
<dbReference type="EMBL" id="MK681856">
    <property type="protein sequence ID" value="QJE49196.1"/>
    <property type="molecule type" value="Genomic_DNA"/>
</dbReference>
<evidence type="ECO:0000313" key="2">
    <source>
        <dbReference type="EMBL" id="QJE49196.1"/>
    </source>
</evidence>
<dbReference type="Proteomes" id="UP001060024">
    <property type="component" value="Segment"/>
</dbReference>
<dbReference type="EMBL" id="MK681855">
    <property type="protein sequence ID" value="QJE49110.1"/>
    <property type="molecule type" value="Genomic_DNA"/>
</dbReference>
<evidence type="ECO:0000313" key="1">
    <source>
        <dbReference type="EMBL" id="QJE49110.1"/>
    </source>
</evidence>
<accession>A0A9E7PRP3</accession>